<feature type="signal peptide" evidence="7">
    <location>
        <begin position="1"/>
        <end position="24"/>
    </location>
</feature>
<comment type="caution">
    <text evidence="8">The sequence shown here is derived from an EMBL/GenBank/DDBJ whole genome shotgun (WGS) entry which is preliminary data.</text>
</comment>
<keyword evidence="4" id="KW-0328">Glycosyltransferase</keyword>
<evidence type="ECO:0000256" key="5">
    <source>
        <dbReference type="ARBA" id="ARBA00022679"/>
    </source>
</evidence>
<evidence type="ECO:0000313" key="9">
    <source>
        <dbReference type="Proteomes" id="UP001190926"/>
    </source>
</evidence>
<feature type="chain" id="PRO_5042176469" description="Hexosyltransferase" evidence="7">
    <location>
        <begin position="25"/>
        <end position="348"/>
    </location>
</feature>
<evidence type="ECO:0000313" key="8">
    <source>
        <dbReference type="EMBL" id="KAH6830253.1"/>
    </source>
</evidence>
<dbReference type="SUPFAM" id="SSF53448">
    <property type="entry name" value="Nucleotide-diphospho-sugar transferases"/>
    <property type="match status" value="1"/>
</dbReference>
<evidence type="ECO:0000256" key="1">
    <source>
        <dbReference type="ARBA" id="ARBA00004606"/>
    </source>
</evidence>
<dbReference type="InterPro" id="IPR050748">
    <property type="entry name" value="Glycosyltrans_8_dom-fam"/>
</dbReference>
<dbReference type="Proteomes" id="UP001190926">
    <property type="component" value="Unassembled WGS sequence"/>
</dbReference>
<keyword evidence="5" id="KW-0808">Transferase</keyword>
<dbReference type="InterPro" id="IPR029044">
    <property type="entry name" value="Nucleotide-diphossugar_trans"/>
</dbReference>
<dbReference type="PANTHER" id="PTHR13778:SF57">
    <property type="entry name" value="GALACTURONOSYLTRANSFERASE-LIKE 10-RELATED"/>
    <property type="match status" value="1"/>
</dbReference>
<dbReference type="EMBL" id="SDAM02000099">
    <property type="protein sequence ID" value="KAH6830253.1"/>
    <property type="molecule type" value="Genomic_DNA"/>
</dbReference>
<keyword evidence="9" id="KW-1185">Reference proteome</keyword>
<evidence type="ECO:0000256" key="6">
    <source>
        <dbReference type="RuleBase" id="RU362027"/>
    </source>
</evidence>
<reference evidence="8 9" key="1">
    <citation type="journal article" date="2021" name="Nat. Commun.">
        <title>Incipient diploidization of the medicinal plant Perilla within 10,000 years.</title>
        <authorList>
            <person name="Zhang Y."/>
            <person name="Shen Q."/>
            <person name="Leng L."/>
            <person name="Zhang D."/>
            <person name="Chen S."/>
            <person name="Shi Y."/>
            <person name="Ning Z."/>
            <person name="Chen S."/>
        </authorList>
    </citation>
    <scope>NUCLEOTIDE SEQUENCE [LARGE SCALE GENOMIC DNA]</scope>
    <source>
        <strain evidence="9">cv. PC099</strain>
    </source>
</reference>
<dbReference type="GO" id="GO:0016020">
    <property type="term" value="C:membrane"/>
    <property type="evidence" value="ECO:0007669"/>
    <property type="project" value="UniProtKB-SubCell"/>
</dbReference>
<sequence>MVRIVLKSSIFAMTLALLLSLAWAIRIFPSVSEYHEAPKYSNEDQCQHPKTETAFPICDPSLIHVAMTLDSEYLRGSIASVHSILKHAACPENIHLHFIAAASSAADLNKIVHTSFPSLSFKIYPFKEEAKIKKLISLFIRPALENPLNYARIYLSEILDPCIKRVVYVDSDTIVIDDIKKLWSTTLGNERVIGAPTYCHANFSSYFNEEFWSDEKLRSVFEGKKACYFNTGVMVMDLERWRGGDYTKRMEGWMEVQKERRIYELGSLPPLMLVFGGEVEGIDHRWNQHGLGGDNVVNSCRSLHPGPVSLMHWSGKGKPWVRLDEGRPCPLDHLWAPYDLYAFSKPTL</sequence>
<dbReference type="Pfam" id="PF01501">
    <property type="entry name" value="Glyco_transf_8"/>
    <property type="match status" value="1"/>
</dbReference>
<comment type="pathway">
    <text evidence="2">Glycan metabolism; pectin biosynthesis.</text>
</comment>
<gene>
    <name evidence="8" type="ORF">C2S53_000222</name>
</gene>
<organism evidence="8 9">
    <name type="scientific">Perilla frutescens var. hirtella</name>
    <name type="common">Perilla citriodora</name>
    <name type="synonym">Perilla setoyensis</name>
    <dbReference type="NCBI Taxonomy" id="608512"/>
    <lineage>
        <taxon>Eukaryota</taxon>
        <taxon>Viridiplantae</taxon>
        <taxon>Streptophyta</taxon>
        <taxon>Embryophyta</taxon>
        <taxon>Tracheophyta</taxon>
        <taxon>Spermatophyta</taxon>
        <taxon>Magnoliopsida</taxon>
        <taxon>eudicotyledons</taxon>
        <taxon>Gunneridae</taxon>
        <taxon>Pentapetalae</taxon>
        <taxon>asterids</taxon>
        <taxon>lamiids</taxon>
        <taxon>Lamiales</taxon>
        <taxon>Lamiaceae</taxon>
        <taxon>Nepetoideae</taxon>
        <taxon>Elsholtzieae</taxon>
        <taxon>Perilla</taxon>
    </lineage>
</organism>
<evidence type="ECO:0000256" key="3">
    <source>
        <dbReference type="ARBA" id="ARBA00006351"/>
    </source>
</evidence>
<dbReference type="EC" id="2.4.1.-" evidence="6"/>
<dbReference type="AlphaFoldDB" id="A0AAD4JBR2"/>
<proteinExistence type="inferred from homology"/>
<comment type="subcellular location">
    <subcellularLocation>
        <location evidence="1">Membrane</location>
        <topology evidence="1">Single-pass type II membrane protein</topology>
    </subcellularLocation>
</comment>
<dbReference type="Gene3D" id="3.90.550.10">
    <property type="entry name" value="Spore Coat Polysaccharide Biosynthesis Protein SpsA, Chain A"/>
    <property type="match status" value="1"/>
</dbReference>
<dbReference type="InterPro" id="IPR002495">
    <property type="entry name" value="Glyco_trans_8"/>
</dbReference>
<keyword evidence="7" id="KW-0732">Signal</keyword>
<dbReference type="GO" id="GO:0016757">
    <property type="term" value="F:glycosyltransferase activity"/>
    <property type="evidence" value="ECO:0007669"/>
    <property type="project" value="UniProtKB-KW"/>
</dbReference>
<accession>A0AAD4JBR2</accession>
<evidence type="ECO:0000256" key="2">
    <source>
        <dbReference type="ARBA" id="ARBA00004877"/>
    </source>
</evidence>
<protein>
    <recommendedName>
        <fullName evidence="6">Hexosyltransferase</fullName>
        <ecNumber evidence="6">2.4.1.-</ecNumber>
    </recommendedName>
</protein>
<name>A0AAD4JBR2_PERFH</name>
<evidence type="ECO:0000256" key="7">
    <source>
        <dbReference type="SAM" id="SignalP"/>
    </source>
</evidence>
<dbReference type="PANTHER" id="PTHR13778">
    <property type="entry name" value="GLYCOSYLTRANSFERASE 8 DOMAIN-CONTAINING PROTEIN"/>
    <property type="match status" value="1"/>
</dbReference>
<evidence type="ECO:0000256" key="4">
    <source>
        <dbReference type="ARBA" id="ARBA00022676"/>
    </source>
</evidence>
<comment type="similarity">
    <text evidence="3 6">Belongs to the glycosyltransferase 8 family.</text>
</comment>
<dbReference type="GO" id="GO:0005794">
    <property type="term" value="C:Golgi apparatus"/>
    <property type="evidence" value="ECO:0007669"/>
    <property type="project" value="TreeGrafter"/>
</dbReference>